<dbReference type="InterPro" id="IPR009057">
    <property type="entry name" value="Homeodomain-like_sf"/>
</dbReference>
<protein>
    <submittedName>
        <fullName evidence="1">Putative transposase</fullName>
    </submittedName>
</protein>
<dbReference type="Proteomes" id="UP000001740">
    <property type="component" value="Chromosome"/>
</dbReference>
<accession>A0A0K0GFB5</accession>
<dbReference type="EMBL" id="CP000967">
    <property type="protein sequence ID" value="ACD56765.1"/>
    <property type="molecule type" value="Genomic_DNA"/>
</dbReference>
<dbReference type="KEGG" id="xop:PXO_03386"/>
<dbReference type="HOGENOM" id="CLU_2793045_0_0_6"/>
<evidence type="ECO:0000313" key="1">
    <source>
        <dbReference type="EMBL" id="ACD56765.1"/>
    </source>
</evidence>
<reference evidence="1 2" key="1">
    <citation type="journal article" date="2008" name="BMC Genomics">
        <title>Genome sequence and rapid evolution of the rice pathogen Xanthomonas oryzae pv. oryzae PXO99A.</title>
        <authorList>
            <person name="Salzberg S.L."/>
            <person name="Sommer D.D."/>
            <person name="Schatz M.C."/>
            <person name="Phillippy A.M."/>
            <person name="Rabinowicz P.D."/>
            <person name="Tsuge S."/>
            <person name="Furutani A."/>
            <person name="Ochiai H."/>
            <person name="Delcher A.L."/>
            <person name="Kelley D."/>
            <person name="Madupu R."/>
            <person name="Puiu D."/>
            <person name="Radune D."/>
            <person name="Shumway M."/>
            <person name="Trapnell C."/>
            <person name="Aparna G."/>
            <person name="Jha G."/>
            <person name="Pandey A."/>
            <person name="Patil P.B."/>
            <person name="Ishihara H."/>
            <person name="Meyer D.F."/>
            <person name="Szurek B."/>
            <person name="Verdier V."/>
            <person name="Koebnik R."/>
            <person name="Dow J.M."/>
            <person name="Ryan R.P."/>
            <person name="Hirata H."/>
            <person name="Tsuyumu S."/>
            <person name="Won Lee S."/>
            <person name="Seo Y.S."/>
            <person name="Sriariyanum M."/>
            <person name="Ronald P.C."/>
            <person name="Sonti R.V."/>
            <person name="Van Sluys M.A."/>
            <person name="Leach J.E."/>
            <person name="White F.F."/>
            <person name="Bogdanove A.J."/>
        </authorList>
    </citation>
    <scope>NUCLEOTIDE SEQUENCE [LARGE SCALE GENOMIC DNA]</scope>
    <source>
        <strain evidence="1 2">PXO99A</strain>
    </source>
</reference>
<dbReference type="eggNOG" id="COG3415">
    <property type="taxonomic scope" value="Bacteria"/>
</dbReference>
<evidence type="ECO:0000313" key="2">
    <source>
        <dbReference type="Proteomes" id="UP000001740"/>
    </source>
</evidence>
<dbReference type="AlphaFoldDB" id="A0A0K0GFB5"/>
<name>A0A0K0GFB5_XANOP</name>
<dbReference type="PATRIC" id="fig|291331.8.peg.107"/>
<dbReference type="SUPFAM" id="SSF46689">
    <property type="entry name" value="Homeodomain-like"/>
    <property type="match status" value="1"/>
</dbReference>
<organism evidence="1 2">
    <name type="scientific">Xanthomonas oryzae pv. oryzae (strain PXO99A)</name>
    <dbReference type="NCBI Taxonomy" id="360094"/>
    <lineage>
        <taxon>Bacteria</taxon>
        <taxon>Pseudomonadati</taxon>
        <taxon>Pseudomonadota</taxon>
        <taxon>Gammaproteobacteria</taxon>
        <taxon>Lysobacterales</taxon>
        <taxon>Lysobacteraceae</taxon>
        <taxon>Xanthomonas</taxon>
    </lineage>
</organism>
<sequence>MSVSAVQPSMKKRDGRLVSRAALEEMRLMALQRIGEGESPAEVASSFGLHRGWAYKVLAEHRREALGL</sequence>
<proteinExistence type="predicted"/>
<gene>
    <name evidence="1" type="ordered locus">PXO_03386</name>
</gene>